<evidence type="ECO:0000256" key="1">
    <source>
        <dbReference type="SAM" id="MobiDB-lite"/>
    </source>
</evidence>
<reference evidence="2 3" key="1">
    <citation type="submission" date="2018-11" db="EMBL/GenBank/DDBJ databases">
        <authorList>
            <consortium name="Pathogen Informatics"/>
        </authorList>
    </citation>
    <scope>NUCLEOTIDE SEQUENCE [LARGE SCALE GENOMIC DNA]</scope>
</reference>
<gene>
    <name evidence="2" type="ORF">CGOC_LOCUS8385</name>
</gene>
<feature type="region of interest" description="Disordered" evidence="1">
    <location>
        <begin position="57"/>
        <end position="80"/>
    </location>
</feature>
<sequence>MPGGRGNRRDVKQLSKNRFSRLDSDIVSSYVDDDEEERPRPRQGTVSRVINMLAGRVMHGNGGNRRGRKDEQTMRSAGGVSRHTEMVYKIRIPYGRKFTVPWIMKQLHQQIEDIKPLLV</sequence>
<accession>A0A3P6TNV2</accession>
<keyword evidence="3" id="KW-1185">Reference proteome</keyword>
<name>A0A3P6TNV2_CYLGO</name>
<dbReference type="Proteomes" id="UP000271889">
    <property type="component" value="Unassembled WGS sequence"/>
</dbReference>
<organism evidence="2 3">
    <name type="scientific">Cylicostephanus goldi</name>
    <name type="common">Nematode worm</name>
    <dbReference type="NCBI Taxonomy" id="71465"/>
    <lineage>
        <taxon>Eukaryota</taxon>
        <taxon>Metazoa</taxon>
        <taxon>Ecdysozoa</taxon>
        <taxon>Nematoda</taxon>
        <taxon>Chromadorea</taxon>
        <taxon>Rhabditida</taxon>
        <taxon>Rhabditina</taxon>
        <taxon>Rhabditomorpha</taxon>
        <taxon>Strongyloidea</taxon>
        <taxon>Strongylidae</taxon>
        <taxon>Cylicostephanus</taxon>
    </lineage>
</organism>
<dbReference type="EMBL" id="UYRV01030668">
    <property type="protein sequence ID" value="VDK85003.1"/>
    <property type="molecule type" value="Genomic_DNA"/>
</dbReference>
<protein>
    <submittedName>
        <fullName evidence="2">Uncharacterized protein</fullName>
    </submittedName>
</protein>
<proteinExistence type="predicted"/>
<dbReference type="InterPro" id="IPR012677">
    <property type="entry name" value="Nucleotide-bd_a/b_plait_sf"/>
</dbReference>
<feature type="non-terminal residue" evidence="2">
    <location>
        <position position="119"/>
    </location>
</feature>
<dbReference type="Gene3D" id="3.30.70.330">
    <property type="match status" value="1"/>
</dbReference>
<evidence type="ECO:0000313" key="3">
    <source>
        <dbReference type="Proteomes" id="UP000271889"/>
    </source>
</evidence>
<evidence type="ECO:0000313" key="2">
    <source>
        <dbReference type="EMBL" id="VDK85003.1"/>
    </source>
</evidence>
<dbReference type="OrthoDB" id="5781738at2759"/>
<dbReference type="AlphaFoldDB" id="A0A3P6TNV2"/>